<gene>
    <name evidence="13" type="primary">cca</name>
    <name evidence="13" type="ORF">PES01_09320</name>
</gene>
<evidence type="ECO:0000256" key="10">
    <source>
        <dbReference type="ARBA" id="ARBA00022884"/>
    </source>
</evidence>
<dbReference type="Gene3D" id="1.10.3090.10">
    <property type="entry name" value="cca-adding enzyme, domain 2"/>
    <property type="match status" value="1"/>
</dbReference>
<evidence type="ECO:0000313" key="13">
    <source>
        <dbReference type="EMBL" id="GEK54087.1"/>
    </source>
</evidence>
<comment type="caution">
    <text evidence="13">The sequence shown here is derived from an EMBL/GenBank/DDBJ whole genome shotgun (WGS) entry which is preliminary data.</text>
</comment>
<dbReference type="GO" id="GO:0004810">
    <property type="term" value="F:CCA tRNA nucleotidyltransferase activity"/>
    <property type="evidence" value="ECO:0007669"/>
    <property type="project" value="InterPro"/>
</dbReference>
<dbReference type="InterPro" id="IPR012006">
    <property type="entry name" value="CCA_bact"/>
</dbReference>
<comment type="similarity">
    <text evidence="11">Belongs to the tRNA nucleotidyltransferase/poly(A) polymerase family.</text>
</comment>
<dbReference type="PIRSF" id="PIRSF000813">
    <property type="entry name" value="CCA_bact"/>
    <property type="match status" value="1"/>
</dbReference>
<keyword evidence="3" id="KW-0819">tRNA processing</keyword>
<dbReference type="EMBL" id="BJUM01000007">
    <property type="protein sequence ID" value="GEK54087.1"/>
    <property type="molecule type" value="Genomic_DNA"/>
</dbReference>
<dbReference type="GO" id="GO:0003723">
    <property type="term" value="F:RNA binding"/>
    <property type="evidence" value="ECO:0007669"/>
    <property type="project" value="UniProtKB-KW"/>
</dbReference>
<dbReference type="InterPro" id="IPR006674">
    <property type="entry name" value="HD_domain"/>
</dbReference>
<keyword evidence="6" id="KW-0547">Nucleotide-binding</keyword>
<evidence type="ECO:0000259" key="12">
    <source>
        <dbReference type="PROSITE" id="PS51831"/>
    </source>
</evidence>
<evidence type="ECO:0000256" key="2">
    <source>
        <dbReference type="ARBA" id="ARBA00022679"/>
    </source>
</evidence>
<dbReference type="PANTHER" id="PTHR47545:SF1">
    <property type="entry name" value="MULTIFUNCTIONAL CCA PROTEIN"/>
    <property type="match status" value="1"/>
</dbReference>
<dbReference type="InterPro" id="IPR043519">
    <property type="entry name" value="NT_sf"/>
</dbReference>
<keyword evidence="8" id="KW-0067">ATP-binding</keyword>
<sequence>MTGINVKHNLKQVYLVGGAVRDKLLNIESKDNDYVVIGETPQTMESLGFVPIGSDFPVYLHPKTKEEYALGRTERKSGKGYTGFVVDASPNVTLEEDLARRDLTINSMALDENGYIIDPFNGQSDLQNKILRHTTQAFVEDPVRVLRIARFLARYGSQWSIHPSTYALMRELKNKGELNHLVPERVWLETEKALGEKHPELYFKALHGLGIFPEIEQMDGVLQSANHHPEGDVFIHTMLVLRRAADLNFNLETRFAALTHDFGKALSFKKRGNLRGHEREGVAVVEKFCKRLKVPNRFRDIGVLTSDNHTLCHTVDQLRPQTIHKLIVTNLNALVHPERFIAFTQACQCDAQGRGETMVDKPYPQAIKLRAIFSELQKMDKKQIVQNALKNGKKGPEIGEEVKLAEINCIKSFLQNEQLAH</sequence>
<dbReference type="PROSITE" id="PS51831">
    <property type="entry name" value="HD"/>
    <property type="match status" value="1"/>
</dbReference>
<keyword evidence="7" id="KW-0692">RNA repair</keyword>
<dbReference type="AlphaFoldDB" id="A0A510XU21"/>
<dbReference type="GO" id="GO:0046872">
    <property type="term" value="F:metal ion binding"/>
    <property type="evidence" value="ECO:0007669"/>
    <property type="project" value="UniProtKB-KW"/>
</dbReference>
<evidence type="ECO:0000256" key="4">
    <source>
        <dbReference type="ARBA" id="ARBA00022695"/>
    </source>
</evidence>
<feature type="domain" description="HD" evidence="12">
    <location>
        <begin position="233"/>
        <end position="337"/>
    </location>
</feature>
<keyword evidence="5" id="KW-0479">Metal-binding</keyword>
<evidence type="ECO:0000256" key="5">
    <source>
        <dbReference type="ARBA" id="ARBA00022723"/>
    </source>
</evidence>
<dbReference type="SUPFAM" id="SSF81891">
    <property type="entry name" value="Poly A polymerase C-terminal region-like"/>
    <property type="match status" value="1"/>
</dbReference>
<dbReference type="GO" id="GO:0042245">
    <property type="term" value="P:RNA repair"/>
    <property type="evidence" value="ECO:0007669"/>
    <property type="project" value="UniProtKB-KW"/>
</dbReference>
<protein>
    <submittedName>
        <fullName evidence="13">Multifunctional CCA protein</fullName>
    </submittedName>
</protein>
<evidence type="ECO:0000256" key="9">
    <source>
        <dbReference type="ARBA" id="ARBA00022842"/>
    </source>
</evidence>
<evidence type="ECO:0000256" key="1">
    <source>
        <dbReference type="ARBA" id="ARBA00001946"/>
    </source>
</evidence>
<dbReference type="SUPFAM" id="SSF81301">
    <property type="entry name" value="Nucleotidyltransferase"/>
    <property type="match status" value="1"/>
</dbReference>
<dbReference type="InterPro" id="IPR002646">
    <property type="entry name" value="PolA_pol_head_dom"/>
</dbReference>
<dbReference type="Pfam" id="PF01966">
    <property type="entry name" value="HD"/>
    <property type="match status" value="1"/>
</dbReference>
<dbReference type="Gene3D" id="3.30.460.10">
    <property type="entry name" value="Beta Polymerase, domain 2"/>
    <property type="match status" value="1"/>
</dbReference>
<dbReference type="Proteomes" id="UP000321419">
    <property type="component" value="Unassembled WGS sequence"/>
</dbReference>
<keyword evidence="14" id="KW-1185">Reference proteome</keyword>
<evidence type="ECO:0000256" key="7">
    <source>
        <dbReference type="ARBA" id="ARBA00022800"/>
    </source>
</evidence>
<evidence type="ECO:0000313" key="14">
    <source>
        <dbReference type="Proteomes" id="UP000321419"/>
    </source>
</evidence>
<keyword evidence="2 11" id="KW-0808">Transferase</keyword>
<comment type="cofactor">
    <cofactor evidence="1">
        <name>Mg(2+)</name>
        <dbReference type="ChEBI" id="CHEBI:18420"/>
    </cofactor>
</comment>
<dbReference type="PANTHER" id="PTHR47545">
    <property type="entry name" value="MULTIFUNCTIONAL CCA PROTEIN"/>
    <property type="match status" value="1"/>
</dbReference>
<evidence type="ECO:0000256" key="6">
    <source>
        <dbReference type="ARBA" id="ARBA00022741"/>
    </source>
</evidence>
<accession>A0A510XU21</accession>
<evidence type="ECO:0000256" key="8">
    <source>
        <dbReference type="ARBA" id="ARBA00022840"/>
    </source>
</evidence>
<dbReference type="GO" id="GO:0001680">
    <property type="term" value="P:tRNA 3'-terminal CCA addition"/>
    <property type="evidence" value="ECO:0007669"/>
    <property type="project" value="InterPro"/>
</dbReference>
<dbReference type="CDD" id="cd05398">
    <property type="entry name" value="NT_ClassII-CCAase"/>
    <property type="match status" value="1"/>
</dbReference>
<keyword evidence="9" id="KW-0460">Magnesium</keyword>
<organism evidence="13 14">
    <name type="scientific">Pseudoalteromonas espejiana</name>
    <dbReference type="NCBI Taxonomy" id="28107"/>
    <lineage>
        <taxon>Bacteria</taxon>
        <taxon>Pseudomonadati</taxon>
        <taxon>Pseudomonadota</taxon>
        <taxon>Gammaproteobacteria</taxon>
        <taxon>Alteromonadales</taxon>
        <taxon>Pseudoalteromonadaceae</taxon>
        <taxon>Pseudoalteromonas</taxon>
    </lineage>
</organism>
<name>A0A510XU21_9GAMM</name>
<dbReference type="Pfam" id="PF01743">
    <property type="entry name" value="PolyA_pol"/>
    <property type="match status" value="1"/>
</dbReference>
<dbReference type="GO" id="GO:0005524">
    <property type="term" value="F:ATP binding"/>
    <property type="evidence" value="ECO:0007669"/>
    <property type="project" value="UniProtKB-KW"/>
</dbReference>
<evidence type="ECO:0000256" key="11">
    <source>
        <dbReference type="RuleBase" id="RU003953"/>
    </source>
</evidence>
<dbReference type="InterPro" id="IPR032828">
    <property type="entry name" value="PolyA_RNA-bd"/>
</dbReference>
<evidence type="ECO:0000256" key="3">
    <source>
        <dbReference type="ARBA" id="ARBA00022694"/>
    </source>
</evidence>
<proteinExistence type="inferred from homology"/>
<reference evidence="13 14" key="1">
    <citation type="submission" date="2019-07" db="EMBL/GenBank/DDBJ databases">
        <title>Whole genome shotgun sequence of Pseudoalteromonas espejiana NBRC 102222.</title>
        <authorList>
            <person name="Hosoyama A."/>
            <person name="Uohara A."/>
            <person name="Ohji S."/>
            <person name="Ichikawa N."/>
        </authorList>
    </citation>
    <scope>NUCLEOTIDE SEQUENCE [LARGE SCALE GENOMIC DNA]</scope>
    <source>
        <strain evidence="13 14">NBRC 102222</strain>
    </source>
</reference>
<keyword evidence="10 11" id="KW-0694">RNA-binding</keyword>
<dbReference type="NCBIfam" id="NF008137">
    <property type="entry name" value="PRK10885.1"/>
    <property type="match status" value="1"/>
</dbReference>
<dbReference type="InterPro" id="IPR050124">
    <property type="entry name" value="tRNA_CCA-adding_enzyme"/>
</dbReference>
<keyword evidence="4" id="KW-0548">Nucleotidyltransferase</keyword>
<dbReference type="Pfam" id="PF12627">
    <property type="entry name" value="PolyA_pol_RNAbd"/>
    <property type="match status" value="1"/>
</dbReference>